<dbReference type="EMBL" id="BAAAZR010000072">
    <property type="protein sequence ID" value="GAA3847159.1"/>
    <property type="molecule type" value="Genomic_DNA"/>
</dbReference>
<evidence type="ECO:0000256" key="2">
    <source>
        <dbReference type="SAM" id="MobiDB-lite"/>
    </source>
</evidence>
<sequence length="189" mass="19873">MSDGGGLGIAAREAMVTSLLAKLERAEGSARQQCAELSGQMAELQERLAVAERRLERLSIAREELTALEAADEPADAAEAGEAAGTHPHGAGDTTPETAGHAEVPQERPALRGLRKDAVVLLASSDKPLRARDVVRALGQQDVRGQVEGMRARLKRLVDDGWLAEREQGLFTIEAGVNGFAGEGSAATS</sequence>
<proteinExistence type="predicted"/>
<accession>A0ABP7JLX1</accession>
<feature type="coiled-coil region" evidence="1">
    <location>
        <begin position="20"/>
        <end position="68"/>
    </location>
</feature>
<keyword evidence="4" id="KW-1185">Reference proteome</keyword>
<evidence type="ECO:0000256" key="1">
    <source>
        <dbReference type="SAM" id="Coils"/>
    </source>
</evidence>
<reference evidence="4" key="1">
    <citation type="journal article" date="2019" name="Int. J. Syst. Evol. Microbiol.">
        <title>The Global Catalogue of Microorganisms (GCM) 10K type strain sequencing project: providing services to taxonomists for standard genome sequencing and annotation.</title>
        <authorList>
            <consortium name="The Broad Institute Genomics Platform"/>
            <consortium name="The Broad Institute Genome Sequencing Center for Infectious Disease"/>
            <person name="Wu L."/>
            <person name="Ma J."/>
        </authorList>
    </citation>
    <scope>NUCLEOTIDE SEQUENCE [LARGE SCALE GENOMIC DNA]</scope>
    <source>
        <strain evidence="4">JCM 16908</strain>
    </source>
</reference>
<evidence type="ECO:0000313" key="4">
    <source>
        <dbReference type="Proteomes" id="UP001500888"/>
    </source>
</evidence>
<keyword evidence="1" id="KW-0175">Coiled coil</keyword>
<protein>
    <recommendedName>
        <fullName evidence="5">MarR family transcriptional regulator</fullName>
    </recommendedName>
</protein>
<evidence type="ECO:0008006" key="5">
    <source>
        <dbReference type="Google" id="ProtNLM"/>
    </source>
</evidence>
<name>A0ABP7JLX1_9ACTN</name>
<organism evidence="3 4">
    <name type="scientific">Sphaerisporangium flaviroseum</name>
    <dbReference type="NCBI Taxonomy" id="509199"/>
    <lineage>
        <taxon>Bacteria</taxon>
        <taxon>Bacillati</taxon>
        <taxon>Actinomycetota</taxon>
        <taxon>Actinomycetes</taxon>
        <taxon>Streptosporangiales</taxon>
        <taxon>Streptosporangiaceae</taxon>
        <taxon>Sphaerisporangium</taxon>
    </lineage>
</organism>
<feature type="region of interest" description="Disordered" evidence="2">
    <location>
        <begin position="69"/>
        <end position="110"/>
    </location>
</feature>
<dbReference type="Proteomes" id="UP001500888">
    <property type="component" value="Unassembled WGS sequence"/>
</dbReference>
<feature type="compositionally biased region" description="Low complexity" evidence="2">
    <location>
        <begin position="77"/>
        <end position="92"/>
    </location>
</feature>
<comment type="caution">
    <text evidence="3">The sequence shown here is derived from an EMBL/GenBank/DDBJ whole genome shotgun (WGS) entry which is preliminary data.</text>
</comment>
<evidence type="ECO:0000313" key="3">
    <source>
        <dbReference type="EMBL" id="GAA3847159.1"/>
    </source>
</evidence>
<gene>
    <name evidence="3" type="ORF">GCM10022226_83340</name>
</gene>